<comment type="caution">
    <text evidence="2">The sequence shown here is derived from an EMBL/GenBank/DDBJ whole genome shotgun (WGS) entry which is preliminary data.</text>
</comment>
<evidence type="ECO:0000313" key="2">
    <source>
        <dbReference type="EMBL" id="TLH61604.1"/>
    </source>
</evidence>
<dbReference type="AlphaFoldDB" id="A0AA94R5X7"/>
<accession>A0AA94R5X7</accession>
<keyword evidence="3" id="KW-1185">Reference proteome</keyword>
<reference evidence="2 3" key="1">
    <citation type="submission" date="2018-01" db="EMBL/GenBank/DDBJ databases">
        <title>Comparative genomics of Mycobacterium mucogenicum and Mycobacterium neoaurum clade members emphasizing tRNA and non-coding RNA.</title>
        <authorList>
            <person name="Behra P.R.K."/>
            <person name="Pettersson B.M.F."/>
            <person name="Das S."/>
            <person name="Dasgupta S."/>
            <person name="Kirsebom L.A."/>
        </authorList>
    </citation>
    <scope>NUCLEOTIDE SEQUENCE [LARGE SCALE GENOMIC DNA]</scope>
    <source>
        <strain evidence="2 3">DSM 45104</strain>
    </source>
</reference>
<evidence type="ECO:0000259" key="1">
    <source>
        <dbReference type="Pfam" id="PF12671"/>
    </source>
</evidence>
<protein>
    <recommendedName>
        <fullName evidence="1">Putative amidase domain-containing protein</fullName>
    </recommendedName>
</protein>
<dbReference type="Proteomes" id="UP000309984">
    <property type="component" value="Unassembled WGS sequence"/>
</dbReference>
<dbReference type="InterPro" id="IPR024301">
    <property type="entry name" value="Amidase_6"/>
</dbReference>
<name>A0AA94R5X7_9MYCO</name>
<sequence length="319" mass="34226">MAVVSGRIPSLSQITEWDTRHLEVAATSWSVTAQQWETHFSAINSGMLSPGGSKWEGSAAEAAQDRAWTDLTKVRGVAEAVRGASELARNGADDIAWARRQALAAIAEAEESGFVVAEDLSISDPASTSLLHESESRREQAREFAAEIGSRARVLASLDDAVADSIAAALAPLREVSFNEATDTNVVHQLGFKAAPARPDGALSDARRRAIEYADHWAGSADDPHRANPEYENFGDGGGDCTNFASQVMRAGGLKDVGNGIDDWHRGDADDWYYNNGIHFPWNDRGESPILSPPGIRVGFVDPDSVDFAGHRGVTARTD</sequence>
<feature type="non-terminal residue" evidence="2">
    <location>
        <position position="319"/>
    </location>
</feature>
<evidence type="ECO:0000313" key="3">
    <source>
        <dbReference type="Proteomes" id="UP000309984"/>
    </source>
</evidence>
<dbReference type="EMBL" id="POTM01000058">
    <property type="protein sequence ID" value="TLH61604.1"/>
    <property type="molecule type" value="Genomic_DNA"/>
</dbReference>
<feature type="domain" description="Putative amidase" evidence="1">
    <location>
        <begin position="206"/>
        <end position="273"/>
    </location>
</feature>
<proteinExistence type="predicted"/>
<organism evidence="2 3">
    <name type="scientific">Mycolicibacterium phocaicum</name>
    <dbReference type="NCBI Taxonomy" id="319706"/>
    <lineage>
        <taxon>Bacteria</taxon>
        <taxon>Bacillati</taxon>
        <taxon>Actinomycetota</taxon>
        <taxon>Actinomycetes</taxon>
        <taxon>Mycobacteriales</taxon>
        <taxon>Mycobacteriaceae</taxon>
        <taxon>Mycolicibacterium</taxon>
    </lineage>
</organism>
<dbReference type="Pfam" id="PF12671">
    <property type="entry name" value="Amidase_6"/>
    <property type="match status" value="1"/>
</dbReference>
<gene>
    <name evidence="2" type="ORF">C1S79_24600</name>
</gene>
<dbReference type="RefSeq" id="WP_191260196.1">
    <property type="nucleotide sequence ID" value="NZ_POTM01000058.1"/>
</dbReference>